<dbReference type="InterPro" id="IPR001757">
    <property type="entry name" value="P_typ_ATPase"/>
</dbReference>
<dbReference type="Gene3D" id="2.70.150.10">
    <property type="entry name" value="Calcium-transporting ATPase, cytoplasmic transduction domain A"/>
    <property type="match status" value="1"/>
</dbReference>
<accession>A0ABR9ZN85</accession>
<dbReference type="InterPro" id="IPR059000">
    <property type="entry name" value="ATPase_P-type_domA"/>
</dbReference>
<evidence type="ECO:0000256" key="9">
    <source>
        <dbReference type="ARBA" id="ARBA00022840"/>
    </source>
</evidence>
<feature type="transmembrane region" description="Helical" evidence="14">
    <location>
        <begin position="750"/>
        <end position="775"/>
    </location>
</feature>
<dbReference type="InterPro" id="IPR006068">
    <property type="entry name" value="ATPase_P-typ_cation-transptr_C"/>
</dbReference>
<evidence type="ECO:0000256" key="14">
    <source>
        <dbReference type="SAM" id="Phobius"/>
    </source>
</evidence>
<dbReference type="SUPFAM" id="SSF81665">
    <property type="entry name" value="Calcium ATPase, transmembrane domain M"/>
    <property type="match status" value="1"/>
</dbReference>
<dbReference type="SUPFAM" id="SSF81660">
    <property type="entry name" value="Metal cation-transporting ATPase, ATP-binding domain N"/>
    <property type="match status" value="1"/>
</dbReference>
<comment type="subcellular location">
    <subcellularLocation>
        <location evidence="1">Cell membrane</location>
        <topology evidence="1">Multi-pass membrane protein</topology>
    </subcellularLocation>
</comment>
<proteinExistence type="inferred from homology"/>
<evidence type="ECO:0000256" key="1">
    <source>
        <dbReference type="ARBA" id="ARBA00004651"/>
    </source>
</evidence>
<dbReference type="CDD" id="cd02089">
    <property type="entry name" value="P-type_ATPase_Ca_prok"/>
    <property type="match status" value="1"/>
</dbReference>
<dbReference type="InterPro" id="IPR023214">
    <property type="entry name" value="HAD_sf"/>
</dbReference>
<evidence type="ECO:0000259" key="15">
    <source>
        <dbReference type="SMART" id="SM00831"/>
    </source>
</evidence>
<dbReference type="Gene3D" id="3.40.1110.10">
    <property type="entry name" value="Calcium-transporting ATPase, cytoplasmic domain N"/>
    <property type="match status" value="1"/>
</dbReference>
<reference evidence="16 17" key="1">
    <citation type="submission" date="2020-11" db="EMBL/GenBank/DDBJ databases">
        <title>Fusibacter basophilias sp. nov.</title>
        <authorList>
            <person name="Qiu D."/>
        </authorList>
    </citation>
    <scope>NUCLEOTIDE SEQUENCE [LARGE SCALE GENOMIC DNA]</scope>
    <source>
        <strain evidence="16 17">Q10-2</strain>
    </source>
</reference>
<evidence type="ECO:0000256" key="12">
    <source>
        <dbReference type="ARBA" id="ARBA00022989"/>
    </source>
</evidence>
<keyword evidence="9" id="KW-0067">ATP-binding</keyword>
<keyword evidence="7" id="KW-0547">Nucleotide-binding</keyword>
<comment type="caution">
    <text evidence="16">The sequence shown here is derived from an EMBL/GenBank/DDBJ whole genome shotgun (WGS) entry which is preliminary data.</text>
</comment>
<evidence type="ECO:0000256" key="3">
    <source>
        <dbReference type="ARBA" id="ARBA00012790"/>
    </source>
</evidence>
<dbReference type="Pfam" id="PF00690">
    <property type="entry name" value="Cation_ATPase_N"/>
    <property type="match status" value="1"/>
</dbReference>
<dbReference type="InterPro" id="IPR004014">
    <property type="entry name" value="ATPase_P-typ_cation-transptr_N"/>
</dbReference>
<evidence type="ECO:0000256" key="2">
    <source>
        <dbReference type="ARBA" id="ARBA00005675"/>
    </source>
</evidence>
<keyword evidence="13 14" id="KW-0472">Membrane</keyword>
<keyword evidence="10" id="KW-0460">Magnesium</keyword>
<evidence type="ECO:0000256" key="7">
    <source>
        <dbReference type="ARBA" id="ARBA00022741"/>
    </source>
</evidence>
<keyword evidence="8" id="KW-0106">Calcium</keyword>
<feature type="transmembrane region" description="Helical" evidence="14">
    <location>
        <begin position="57"/>
        <end position="75"/>
    </location>
</feature>
<evidence type="ECO:0000256" key="11">
    <source>
        <dbReference type="ARBA" id="ARBA00022967"/>
    </source>
</evidence>
<evidence type="ECO:0000256" key="13">
    <source>
        <dbReference type="ARBA" id="ARBA00023136"/>
    </source>
</evidence>
<keyword evidence="12 14" id="KW-1133">Transmembrane helix</keyword>
<feature type="transmembrane region" description="Helical" evidence="14">
    <location>
        <begin position="275"/>
        <end position="299"/>
    </location>
</feature>
<dbReference type="InterPro" id="IPR023298">
    <property type="entry name" value="ATPase_P-typ_TM_dom_sf"/>
</dbReference>
<feature type="transmembrane region" description="Helical" evidence="14">
    <location>
        <begin position="245"/>
        <end position="263"/>
    </location>
</feature>
<feature type="transmembrane region" description="Helical" evidence="14">
    <location>
        <begin position="787"/>
        <end position="805"/>
    </location>
</feature>
<dbReference type="SMART" id="SM00831">
    <property type="entry name" value="Cation_ATPase_N"/>
    <property type="match status" value="1"/>
</dbReference>
<dbReference type="InterPro" id="IPR036412">
    <property type="entry name" value="HAD-like_sf"/>
</dbReference>
<evidence type="ECO:0000313" key="16">
    <source>
        <dbReference type="EMBL" id="MBF4691925.1"/>
    </source>
</evidence>
<feature type="transmembrane region" description="Helical" evidence="14">
    <location>
        <begin position="710"/>
        <end position="729"/>
    </location>
</feature>
<keyword evidence="5" id="KW-0813">Transport</keyword>
<protein>
    <recommendedName>
        <fullName evidence="3">P-type Ca(2+) transporter</fullName>
        <ecNumber evidence="3">7.2.2.10</ecNumber>
    </recommendedName>
</protein>
<evidence type="ECO:0000256" key="5">
    <source>
        <dbReference type="ARBA" id="ARBA00022568"/>
    </source>
</evidence>
<name>A0ABR9ZN85_9FIRM</name>
<dbReference type="EC" id="7.2.2.10" evidence="3"/>
<dbReference type="SUPFAM" id="SSF81653">
    <property type="entry name" value="Calcium ATPase, transduction domain A"/>
    <property type="match status" value="1"/>
</dbReference>
<dbReference type="SFLD" id="SFLDG00002">
    <property type="entry name" value="C1.7:_P-type_atpase_like"/>
    <property type="match status" value="1"/>
</dbReference>
<organism evidence="16 17">
    <name type="scientific">Fusibacter ferrireducens</name>
    <dbReference type="NCBI Taxonomy" id="2785058"/>
    <lineage>
        <taxon>Bacteria</taxon>
        <taxon>Bacillati</taxon>
        <taxon>Bacillota</taxon>
        <taxon>Clostridia</taxon>
        <taxon>Eubacteriales</taxon>
        <taxon>Eubacteriales Family XII. Incertae Sedis</taxon>
        <taxon>Fusibacter</taxon>
    </lineage>
</organism>
<keyword evidence="6 14" id="KW-0812">Transmembrane</keyword>
<comment type="similarity">
    <text evidence="2">Belongs to the cation transport ATPase (P-type) (TC 3.A.3) family. Type IIA subfamily.</text>
</comment>
<keyword evidence="11" id="KW-1278">Translocase</keyword>
<sequence>MNNIHSANINAVIEKFKTDIEKGLTSHQAKFNLDQFGENRLEATAQRTLLNMLLDQFKDFTVIILIIASFISIALGETIDGGVIIGIVILNAILGTYQENKASNALDALKSMASPKAKVIRDQSTQEIDSSLLVPGDIVLLESGDYVPADLRLIESINLKIDESALTGESVPVEKNAHASIPEKSPIGDRVNCAYSGTIVTYGRGKAIVVNTGMQTEIGHIATMLNEASDDLTPLQQKLSDFGKLLGIICIVVSIVIMGLGILRNENLLDIFMTAVSLAVAAIPEGLPAVVTTVLALGMQRMVKKNAIMKRLSAVETLGSTTTICSDKTGTLTQNKMTVQSIYANQNEYKVSGTGYTFEGTIEGNTENLRMLLLTATLCNDALIKDADCIGDPTEGALVVLAEKAHFGHISLRKNMPRISEYPFDSVRKLMTTVHQIDDQLMMLTKGAPDELIKRCSDILIEGKKKSFTPALKTEYLDQNTHYAKQALRVIAYAYKPLSPSYSIEQEEQDMIFLGLTGMIDPPRSEAIEAIATCKRAGINVVMITGDHITTASAIGNKLGILDQNHSAIEGAEIDSLDDAALLALVKDVNVYARVSPEHKVKIVNAIQNAGHIVAMTGDGVNDAPALKNADIGIAMGITGTDVSKEAADMILTDDNFASIVSAVEEGRIIYSNIRKFVGFLLSCNVGEILIIFIAMLLNWGVPLVPIQLLWVNLITDSFPAFALGVERGEKGIMNKPPRDKKEPIVDTKMGIAIVFQSIGLTFAVLLAFKIGGFIALHSGAVDPLSLARTFAFMTLIFGEMLRAYSARREDQYLWQFNPFGNKYLNLSVLVAVVLLFMVVYIPFLQTIFKTTSIHIQYLLMIIGLSFIPTLFGEFSKFIIKRMK</sequence>
<keyword evidence="17" id="KW-1185">Reference proteome</keyword>
<dbReference type="InterPro" id="IPR005782">
    <property type="entry name" value="P-type_ATPase_IIA"/>
</dbReference>
<dbReference type="Pfam" id="PF00122">
    <property type="entry name" value="E1-E2_ATPase"/>
    <property type="match status" value="1"/>
</dbReference>
<dbReference type="InterPro" id="IPR050510">
    <property type="entry name" value="Cation_transp_ATPase_P-type"/>
</dbReference>
<dbReference type="NCBIfam" id="TIGR01116">
    <property type="entry name" value="ATPase-IIA1_Ca"/>
    <property type="match status" value="1"/>
</dbReference>
<dbReference type="RefSeq" id="WP_194700155.1">
    <property type="nucleotide sequence ID" value="NZ_JADKNH010000001.1"/>
</dbReference>
<evidence type="ECO:0000313" key="17">
    <source>
        <dbReference type="Proteomes" id="UP000614200"/>
    </source>
</evidence>
<dbReference type="Proteomes" id="UP000614200">
    <property type="component" value="Unassembled WGS sequence"/>
</dbReference>
<dbReference type="NCBIfam" id="TIGR01517">
    <property type="entry name" value="ATPase-IIB_Ca"/>
    <property type="match status" value="1"/>
</dbReference>
<feature type="transmembrane region" description="Helical" evidence="14">
    <location>
        <begin position="825"/>
        <end position="844"/>
    </location>
</feature>
<gene>
    <name evidence="16" type="ORF">ISU02_02290</name>
</gene>
<dbReference type="Gene3D" id="3.40.50.1000">
    <property type="entry name" value="HAD superfamily/HAD-like"/>
    <property type="match status" value="1"/>
</dbReference>
<dbReference type="InterPro" id="IPR008250">
    <property type="entry name" value="ATPase_P-typ_transduc_dom_A_sf"/>
</dbReference>
<feature type="transmembrane region" description="Helical" evidence="14">
    <location>
        <begin position="677"/>
        <end position="698"/>
    </location>
</feature>
<dbReference type="EMBL" id="JADKNH010000001">
    <property type="protein sequence ID" value="MBF4691925.1"/>
    <property type="molecule type" value="Genomic_DNA"/>
</dbReference>
<dbReference type="InterPro" id="IPR023299">
    <property type="entry name" value="ATPase_P-typ_cyto_dom_N"/>
</dbReference>
<keyword evidence="4" id="KW-1003">Cell membrane</keyword>
<dbReference type="Pfam" id="PF13246">
    <property type="entry name" value="Cation_ATPase"/>
    <property type="match status" value="1"/>
</dbReference>
<feature type="domain" description="Cation-transporting P-type ATPase N-terminal" evidence="15">
    <location>
        <begin position="3"/>
        <end position="77"/>
    </location>
</feature>
<dbReference type="Gene3D" id="1.20.1110.10">
    <property type="entry name" value="Calcium-transporting ATPase, transmembrane domain"/>
    <property type="match status" value="1"/>
</dbReference>
<evidence type="ECO:0000256" key="4">
    <source>
        <dbReference type="ARBA" id="ARBA00022475"/>
    </source>
</evidence>
<keyword evidence="5" id="KW-0109">Calcium transport</keyword>
<dbReference type="SUPFAM" id="SSF56784">
    <property type="entry name" value="HAD-like"/>
    <property type="match status" value="1"/>
</dbReference>
<dbReference type="InterPro" id="IPR044492">
    <property type="entry name" value="P_typ_ATPase_HD_dom"/>
</dbReference>
<dbReference type="Pfam" id="PF00689">
    <property type="entry name" value="Cation_ATPase_C"/>
    <property type="match status" value="1"/>
</dbReference>
<evidence type="ECO:0000256" key="6">
    <source>
        <dbReference type="ARBA" id="ARBA00022692"/>
    </source>
</evidence>
<dbReference type="PRINTS" id="PR00121">
    <property type="entry name" value="NAKATPASE"/>
</dbReference>
<dbReference type="InterPro" id="IPR018303">
    <property type="entry name" value="ATPase_P-typ_P_site"/>
</dbReference>
<dbReference type="InterPro" id="IPR006408">
    <property type="entry name" value="P-type_ATPase_IIB"/>
</dbReference>
<dbReference type="SFLD" id="SFLDF00027">
    <property type="entry name" value="p-type_atpase"/>
    <property type="match status" value="1"/>
</dbReference>
<keyword evidence="5" id="KW-0406">Ion transport</keyword>
<dbReference type="NCBIfam" id="TIGR01494">
    <property type="entry name" value="ATPase_P-type"/>
    <property type="match status" value="3"/>
</dbReference>
<dbReference type="PROSITE" id="PS00154">
    <property type="entry name" value="ATPASE_E1_E2"/>
    <property type="match status" value="1"/>
</dbReference>
<dbReference type="PANTHER" id="PTHR43294:SF21">
    <property type="entry name" value="CATION TRANSPORTING ATPASE"/>
    <property type="match status" value="1"/>
</dbReference>
<dbReference type="SFLD" id="SFLDS00003">
    <property type="entry name" value="Haloacid_Dehalogenase"/>
    <property type="match status" value="1"/>
</dbReference>
<dbReference type="PANTHER" id="PTHR43294">
    <property type="entry name" value="SODIUM/POTASSIUM-TRANSPORTING ATPASE SUBUNIT ALPHA"/>
    <property type="match status" value="1"/>
</dbReference>
<feature type="transmembrane region" description="Helical" evidence="14">
    <location>
        <begin position="856"/>
        <end position="875"/>
    </location>
</feature>
<evidence type="ECO:0000256" key="10">
    <source>
        <dbReference type="ARBA" id="ARBA00022842"/>
    </source>
</evidence>
<dbReference type="PRINTS" id="PR00119">
    <property type="entry name" value="CATATPASE"/>
</dbReference>
<evidence type="ECO:0000256" key="8">
    <source>
        <dbReference type="ARBA" id="ARBA00022837"/>
    </source>
</evidence>